<dbReference type="Pfam" id="PF07992">
    <property type="entry name" value="Pyr_redox_2"/>
    <property type="match status" value="1"/>
</dbReference>
<dbReference type="Proteomes" id="UP001335729">
    <property type="component" value="Unassembled WGS sequence"/>
</dbReference>
<proteinExistence type="predicted"/>
<evidence type="ECO:0000313" key="7">
    <source>
        <dbReference type="EMBL" id="MEE4023575.1"/>
    </source>
</evidence>
<sequence>MTIKSVTVVGGGQVAAVLARTLRRRGFDGSVTILGEESHQPYQRPPLSKEFLTGDGAVEPLALLAPKWLENNEIDIRTGTRVDSVDAAGRMLTLADGSTMSSDAIVLATGGRPRRLPGVGSAERIHHLRTVDDAAALRDRLVPGARLAIIGGGFIGLEIASTATTLGVEVTVIEQAHTILERQLGARMAAYCTDLHSANGVHFHCGNGVSDVQAGTDGARVTLSDGQVVDADDVIVGIGMEPNTQLAADAGLAVTDGIVVNAVGRTAAPGVFAAGDVAARFSDTAGRHIRVEHFDNANRQAGAVARAILGEHVVEDGPHWLWSDQYDRNLQFVGNTATADEIVVRGDMSDHEFSAFYLTGGRLTGAFAVDRGEDIMAARELIGRAVDTPELTDEDIDLWELGEEMVS</sequence>
<dbReference type="InterPro" id="IPR023753">
    <property type="entry name" value="FAD/NAD-binding_dom"/>
</dbReference>
<dbReference type="InterPro" id="IPR036188">
    <property type="entry name" value="FAD/NAD-bd_sf"/>
</dbReference>
<dbReference type="PANTHER" id="PTHR43557:SF2">
    <property type="entry name" value="RIESKE DOMAIN-CONTAINING PROTEIN-RELATED"/>
    <property type="match status" value="1"/>
</dbReference>
<evidence type="ECO:0000256" key="4">
    <source>
        <dbReference type="ARBA" id="ARBA00023002"/>
    </source>
</evidence>
<comment type="caution">
    <text evidence="7">The sequence shown here is derived from an EMBL/GenBank/DDBJ whole genome shotgun (WGS) entry which is preliminary data.</text>
</comment>
<accession>A0ABU7MTC4</accession>
<dbReference type="InterPro" id="IPR028202">
    <property type="entry name" value="Reductase_C"/>
</dbReference>
<feature type="domain" description="Reductase C-terminal" evidence="6">
    <location>
        <begin position="320"/>
        <end position="400"/>
    </location>
</feature>
<keyword evidence="3" id="KW-0274">FAD</keyword>
<evidence type="ECO:0000313" key="8">
    <source>
        <dbReference type="Proteomes" id="UP001335729"/>
    </source>
</evidence>
<dbReference type="EMBL" id="JAZDUE010000008">
    <property type="protein sequence ID" value="MEE4023575.1"/>
    <property type="molecule type" value="Genomic_DNA"/>
</dbReference>
<name>A0ABU7MTC4_9ACTN</name>
<dbReference type="InterPro" id="IPR016156">
    <property type="entry name" value="FAD/NAD-linked_Rdtase_dimer_sf"/>
</dbReference>
<evidence type="ECO:0000256" key="1">
    <source>
        <dbReference type="ARBA" id="ARBA00001974"/>
    </source>
</evidence>
<gene>
    <name evidence="7" type="ORF">V1Y59_10850</name>
</gene>
<evidence type="ECO:0000256" key="2">
    <source>
        <dbReference type="ARBA" id="ARBA00022630"/>
    </source>
</evidence>
<dbReference type="Pfam" id="PF14759">
    <property type="entry name" value="Reductase_C"/>
    <property type="match status" value="1"/>
</dbReference>
<dbReference type="RefSeq" id="WP_330504976.1">
    <property type="nucleotide sequence ID" value="NZ_JAZDUE010000008.1"/>
</dbReference>
<keyword evidence="2" id="KW-0285">Flavoprotein</keyword>
<dbReference type="PANTHER" id="PTHR43557">
    <property type="entry name" value="APOPTOSIS-INDUCING FACTOR 1"/>
    <property type="match status" value="1"/>
</dbReference>
<feature type="domain" description="FAD/NAD(P)-binding" evidence="5">
    <location>
        <begin position="5"/>
        <end position="301"/>
    </location>
</feature>
<evidence type="ECO:0000256" key="3">
    <source>
        <dbReference type="ARBA" id="ARBA00022827"/>
    </source>
</evidence>
<dbReference type="Gene3D" id="3.30.390.30">
    <property type="match status" value="1"/>
</dbReference>
<dbReference type="SUPFAM" id="SSF55424">
    <property type="entry name" value="FAD/NAD-linked reductases, dimerisation (C-terminal) domain"/>
    <property type="match status" value="1"/>
</dbReference>
<organism evidence="7 8">
    <name type="scientific">Gordonia prachuapensis</name>
    <dbReference type="NCBI Taxonomy" id="3115651"/>
    <lineage>
        <taxon>Bacteria</taxon>
        <taxon>Bacillati</taxon>
        <taxon>Actinomycetota</taxon>
        <taxon>Actinomycetes</taxon>
        <taxon>Mycobacteriales</taxon>
        <taxon>Gordoniaceae</taxon>
        <taxon>Gordonia</taxon>
    </lineage>
</organism>
<keyword evidence="4" id="KW-0560">Oxidoreductase</keyword>
<comment type="cofactor">
    <cofactor evidence="1">
        <name>FAD</name>
        <dbReference type="ChEBI" id="CHEBI:57692"/>
    </cofactor>
</comment>
<dbReference type="SUPFAM" id="SSF51905">
    <property type="entry name" value="FAD/NAD(P)-binding domain"/>
    <property type="match status" value="2"/>
</dbReference>
<evidence type="ECO:0000259" key="5">
    <source>
        <dbReference type="Pfam" id="PF07992"/>
    </source>
</evidence>
<evidence type="ECO:0000259" key="6">
    <source>
        <dbReference type="Pfam" id="PF14759"/>
    </source>
</evidence>
<keyword evidence="8" id="KW-1185">Reference proteome</keyword>
<dbReference type="InterPro" id="IPR050446">
    <property type="entry name" value="FAD-oxidoreductase/Apoptosis"/>
</dbReference>
<reference evidence="7 8" key="1">
    <citation type="submission" date="2024-01" db="EMBL/GenBank/DDBJ databases">
        <title>Draft genome sequence of Gordonia sp. PKS22-38.</title>
        <authorList>
            <person name="Suphannarot A."/>
            <person name="Mingma R."/>
        </authorList>
    </citation>
    <scope>NUCLEOTIDE SEQUENCE [LARGE SCALE GENOMIC DNA]</scope>
    <source>
        <strain evidence="7 8">PKS22-38</strain>
    </source>
</reference>
<dbReference type="PRINTS" id="PR00368">
    <property type="entry name" value="FADPNR"/>
</dbReference>
<protein>
    <submittedName>
        <fullName evidence="7">FAD-dependent oxidoreductase</fullName>
    </submittedName>
</protein>
<dbReference type="PRINTS" id="PR00411">
    <property type="entry name" value="PNDRDTASEI"/>
</dbReference>
<dbReference type="Gene3D" id="3.50.50.60">
    <property type="entry name" value="FAD/NAD(P)-binding domain"/>
    <property type="match status" value="2"/>
</dbReference>